<gene>
    <name evidence="1" type="ORF">PICMEDRAFT_71153</name>
</gene>
<reference evidence="1 2" key="1">
    <citation type="journal article" date="2016" name="Proc. Natl. Acad. Sci. U.S.A.">
        <title>Comparative genomics of biotechnologically important yeasts.</title>
        <authorList>
            <person name="Riley R."/>
            <person name="Haridas S."/>
            <person name="Wolfe K.H."/>
            <person name="Lopes M.R."/>
            <person name="Hittinger C.T."/>
            <person name="Goeker M."/>
            <person name="Salamov A.A."/>
            <person name="Wisecaver J.H."/>
            <person name="Long T.M."/>
            <person name="Calvey C.H."/>
            <person name="Aerts A.L."/>
            <person name="Barry K.W."/>
            <person name="Choi C."/>
            <person name="Clum A."/>
            <person name="Coughlan A.Y."/>
            <person name="Deshpande S."/>
            <person name="Douglass A.P."/>
            <person name="Hanson S.J."/>
            <person name="Klenk H.-P."/>
            <person name="LaButti K.M."/>
            <person name="Lapidus A."/>
            <person name="Lindquist E.A."/>
            <person name="Lipzen A.M."/>
            <person name="Meier-Kolthoff J.P."/>
            <person name="Ohm R.A."/>
            <person name="Otillar R.P."/>
            <person name="Pangilinan J.L."/>
            <person name="Peng Y."/>
            <person name="Rokas A."/>
            <person name="Rosa C.A."/>
            <person name="Scheuner C."/>
            <person name="Sibirny A.A."/>
            <person name="Slot J.C."/>
            <person name="Stielow J.B."/>
            <person name="Sun H."/>
            <person name="Kurtzman C.P."/>
            <person name="Blackwell M."/>
            <person name="Grigoriev I.V."/>
            <person name="Jeffries T.W."/>
        </authorList>
    </citation>
    <scope>NUCLEOTIDE SEQUENCE [LARGE SCALE GENOMIC DNA]</scope>
    <source>
        <strain evidence="1 2">NRRL Y-2026</strain>
    </source>
</reference>
<evidence type="ECO:0000313" key="1">
    <source>
        <dbReference type="EMBL" id="ODQ47026.1"/>
    </source>
</evidence>
<dbReference type="GeneID" id="30180531"/>
<dbReference type="RefSeq" id="XP_019018139.1">
    <property type="nucleotide sequence ID" value="XM_019163844.1"/>
</dbReference>
<dbReference type="OrthoDB" id="10451819at2759"/>
<protein>
    <submittedName>
        <fullName evidence="1">Uncharacterized protein</fullName>
    </submittedName>
</protein>
<sequence>MNQISLRHKPSMASIDQIFLNLLSLKSIESDCRQVLLRNKTSFTDQLSDQMFIESYFRKNINRKYYKTILQQIVQKFKAWAQSILGKREGGKFEFDQGFAECDIFEQEFSELDGEEFDLDNVLL</sequence>
<accession>A0A1E3NLT9</accession>
<dbReference type="AlphaFoldDB" id="A0A1E3NLT9"/>
<organism evidence="1 2">
    <name type="scientific">Pichia membranifaciens NRRL Y-2026</name>
    <dbReference type="NCBI Taxonomy" id="763406"/>
    <lineage>
        <taxon>Eukaryota</taxon>
        <taxon>Fungi</taxon>
        <taxon>Dikarya</taxon>
        <taxon>Ascomycota</taxon>
        <taxon>Saccharomycotina</taxon>
        <taxon>Pichiomycetes</taxon>
        <taxon>Pichiales</taxon>
        <taxon>Pichiaceae</taxon>
        <taxon>Pichia</taxon>
    </lineage>
</organism>
<name>A0A1E3NLT9_9ASCO</name>
<keyword evidence="2" id="KW-1185">Reference proteome</keyword>
<dbReference type="Proteomes" id="UP000094455">
    <property type="component" value="Unassembled WGS sequence"/>
</dbReference>
<evidence type="ECO:0000313" key="2">
    <source>
        <dbReference type="Proteomes" id="UP000094455"/>
    </source>
</evidence>
<proteinExistence type="predicted"/>
<dbReference type="EMBL" id="KV454002">
    <property type="protein sequence ID" value="ODQ47026.1"/>
    <property type="molecule type" value="Genomic_DNA"/>
</dbReference>